<dbReference type="Pfam" id="PF05145">
    <property type="entry name" value="AbrB"/>
    <property type="match status" value="1"/>
</dbReference>
<reference evidence="3" key="1">
    <citation type="submission" date="2023-07" db="EMBL/GenBank/DDBJ databases">
        <title>30 novel species of actinomycetes from the DSMZ collection.</title>
        <authorList>
            <person name="Nouioui I."/>
        </authorList>
    </citation>
    <scope>NUCLEOTIDE SEQUENCE [LARGE SCALE GENOMIC DNA]</scope>
    <source>
        <strain evidence="3">DSM 42041</strain>
    </source>
</reference>
<dbReference type="InterPro" id="IPR007820">
    <property type="entry name" value="AbrB_fam"/>
</dbReference>
<sequence length="175" mass="17782">MSAGVVWLLLGGAAGAALAKPLRLPFWPLIGSIGGAAVVRLWSGGDVALPFAWQTAAQVLVGTVVGLAVAPGVLRDFRAVLLPGLLAVVAILGFGVGWGLLLGHTGATEAPAAVFGMVPGGVGEMLAAATAVHTDTAVVAAMHLVRLVVVLSCLPLLVRCAQAFGRWWEARGHRD</sequence>
<accession>A0ABU2NMH5</accession>
<feature type="transmembrane region" description="Helical" evidence="1">
    <location>
        <begin position="80"/>
        <end position="101"/>
    </location>
</feature>
<feature type="transmembrane region" description="Helical" evidence="1">
    <location>
        <begin position="138"/>
        <end position="158"/>
    </location>
</feature>
<evidence type="ECO:0000313" key="2">
    <source>
        <dbReference type="EMBL" id="MDT0378177.1"/>
    </source>
</evidence>
<feature type="transmembrane region" description="Helical" evidence="1">
    <location>
        <begin position="56"/>
        <end position="74"/>
    </location>
</feature>
<evidence type="ECO:0000313" key="3">
    <source>
        <dbReference type="Proteomes" id="UP001183414"/>
    </source>
</evidence>
<protein>
    <submittedName>
        <fullName evidence="2">AbrB family transcriptional regulator</fullName>
    </submittedName>
</protein>
<keyword evidence="1" id="KW-1133">Transmembrane helix</keyword>
<evidence type="ECO:0000256" key="1">
    <source>
        <dbReference type="SAM" id="Phobius"/>
    </source>
</evidence>
<dbReference type="Proteomes" id="UP001183414">
    <property type="component" value="Unassembled WGS sequence"/>
</dbReference>
<dbReference type="PANTHER" id="PTHR38457">
    <property type="entry name" value="REGULATOR ABRB-RELATED"/>
    <property type="match status" value="1"/>
</dbReference>
<dbReference type="PANTHER" id="PTHR38457:SF1">
    <property type="entry name" value="REGULATOR ABRB-RELATED"/>
    <property type="match status" value="1"/>
</dbReference>
<dbReference type="NCBIfam" id="TIGR03082">
    <property type="entry name" value="Gneg_AbrB_dup"/>
    <property type="match status" value="1"/>
</dbReference>
<dbReference type="InterPro" id="IPR017516">
    <property type="entry name" value="AbrB_dup"/>
</dbReference>
<keyword evidence="1" id="KW-0472">Membrane</keyword>
<organism evidence="2 3">
    <name type="scientific">Streptomyces hazeniae</name>
    <dbReference type="NCBI Taxonomy" id="3075538"/>
    <lineage>
        <taxon>Bacteria</taxon>
        <taxon>Bacillati</taxon>
        <taxon>Actinomycetota</taxon>
        <taxon>Actinomycetes</taxon>
        <taxon>Kitasatosporales</taxon>
        <taxon>Streptomycetaceae</taxon>
        <taxon>Streptomyces</taxon>
    </lineage>
</organism>
<keyword evidence="3" id="KW-1185">Reference proteome</keyword>
<comment type="caution">
    <text evidence="2">The sequence shown here is derived from an EMBL/GenBank/DDBJ whole genome shotgun (WGS) entry which is preliminary data.</text>
</comment>
<name>A0ABU2NMH5_9ACTN</name>
<gene>
    <name evidence="2" type="ORF">RM572_05220</name>
</gene>
<dbReference type="EMBL" id="JAVREQ010000002">
    <property type="protein sequence ID" value="MDT0378177.1"/>
    <property type="molecule type" value="Genomic_DNA"/>
</dbReference>
<dbReference type="RefSeq" id="WP_311672070.1">
    <property type="nucleotide sequence ID" value="NZ_JAVREQ010000002.1"/>
</dbReference>
<keyword evidence="1" id="KW-0812">Transmembrane</keyword>
<proteinExistence type="predicted"/>